<protein>
    <submittedName>
        <fullName evidence="2">Uncharacterized protein</fullName>
    </submittedName>
</protein>
<gene>
    <name evidence="2" type="ORF">PR048_029500</name>
</gene>
<feature type="region of interest" description="Disordered" evidence="1">
    <location>
        <begin position="69"/>
        <end position="97"/>
    </location>
</feature>
<keyword evidence="3" id="KW-1185">Reference proteome</keyword>
<sequence length="213" mass="23010">MSVIEDKIDANHVCTEVSFPIALQFIRHALDDSEPIADLQGNKILPGQWNGEIWAALNIEVLRADDGEVRRRFPRPPGGKGKSRPLPGGSGPRGQFAARKPWPYRALLKYKHNYQQGSECTTRKARASPRLSPSLSTAGPARGACCAPGGRRGKLFAPRAILAGPTDLCQRPISCTRMRAHAPPSRATERKPPWELGGACHAASTSFAKTAGT</sequence>
<evidence type="ECO:0000313" key="3">
    <source>
        <dbReference type="Proteomes" id="UP001159363"/>
    </source>
</evidence>
<dbReference type="Proteomes" id="UP001159363">
    <property type="component" value="Chromosome 12"/>
</dbReference>
<evidence type="ECO:0000256" key="1">
    <source>
        <dbReference type="SAM" id="MobiDB-lite"/>
    </source>
</evidence>
<accession>A0ABQ9GFX1</accession>
<dbReference type="EMBL" id="JARBHB010000013">
    <property type="protein sequence ID" value="KAJ8870478.1"/>
    <property type="molecule type" value="Genomic_DNA"/>
</dbReference>
<name>A0ABQ9GFX1_9NEOP</name>
<proteinExistence type="predicted"/>
<feature type="region of interest" description="Disordered" evidence="1">
    <location>
        <begin position="118"/>
        <end position="142"/>
    </location>
</feature>
<reference evidence="2 3" key="1">
    <citation type="submission" date="2023-02" db="EMBL/GenBank/DDBJ databases">
        <title>LHISI_Scaffold_Assembly.</title>
        <authorList>
            <person name="Stuart O.P."/>
            <person name="Cleave R."/>
            <person name="Magrath M.J.L."/>
            <person name="Mikheyev A.S."/>
        </authorList>
    </citation>
    <scope>NUCLEOTIDE SEQUENCE [LARGE SCALE GENOMIC DNA]</scope>
    <source>
        <strain evidence="2">Daus_M_001</strain>
        <tissue evidence="2">Leg muscle</tissue>
    </source>
</reference>
<comment type="caution">
    <text evidence="2">The sequence shown here is derived from an EMBL/GenBank/DDBJ whole genome shotgun (WGS) entry which is preliminary data.</text>
</comment>
<organism evidence="2 3">
    <name type="scientific">Dryococelus australis</name>
    <dbReference type="NCBI Taxonomy" id="614101"/>
    <lineage>
        <taxon>Eukaryota</taxon>
        <taxon>Metazoa</taxon>
        <taxon>Ecdysozoa</taxon>
        <taxon>Arthropoda</taxon>
        <taxon>Hexapoda</taxon>
        <taxon>Insecta</taxon>
        <taxon>Pterygota</taxon>
        <taxon>Neoptera</taxon>
        <taxon>Polyneoptera</taxon>
        <taxon>Phasmatodea</taxon>
        <taxon>Verophasmatodea</taxon>
        <taxon>Anareolatae</taxon>
        <taxon>Phasmatidae</taxon>
        <taxon>Eurycanthinae</taxon>
        <taxon>Dryococelus</taxon>
    </lineage>
</organism>
<evidence type="ECO:0000313" key="2">
    <source>
        <dbReference type="EMBL" id="KAJ8870478.1"/>
    </source>
</evidence>